<keyword evidence="1" id="KW-0677">Repeat</keyword>
<evidence type="ECO:0000313" key="4">
    <source>
        <dbReference type="Proteomes" id="UP000235786"/>
    </source>
</evidence>
<organism evidence="3 4">
    <name type="scientific">Hyaloscypha variabilis (strain UAMH 11265 / GT02V1 / F)</name>
    <name type="common">Meliniomyces variabilis</name>
    <dbReference type="NCBI Taxonomy" id="1149755"/>
    <lineage>
        <taxon>Eukaryota</taxon>
        <taxon>Fungi</taxon>
        <taxon>Dikarya</taxon>
        <taxon>Ascomycota</taxon>
        <taxon>Pezizomycotina</taxon>
        <taxon>Leotiomycetes</taxon>
        <taxon>Helotiales</taxon>
        <taxon>Hyaloscyphaceae</taxon>
        <taxon>Hyaloscypha</taxon>
        <taxon>Hyaloscypha variabilis</taxon>
    </lineage>
</organism>
<dbReference type="OrthoDB" id="443402at2759"/>
<proteinExistence type="predicted"/>
<dbReference type="EMBL" id="KZ613940">
    <property type="protein sequence ID" value="PMD44846.1"/>
    <property type="molecule type" value="Genomic_DNA"/>
</dbReference>
<dbReference type="AlphaFoldDB" id="A0A2J6S252"/>
<name>A0A2J6S252_HYAVF</name>
<dbReference type="PANTHER" id="PTHR10039">
    <property type="entry name" value="AMELOGENIN"/>
    <property type="match status" value="1"/>
</dbReference>
<dbReference type="InterPro" id="IPR056884">
    <property type="entry name" value="NPHP3-like_N"/>
</dbReference>
<evidence type="ECO:0000256" key="1">
    <source>
        <dbReference type="ARBA" id="ARBA00022737"/>
    </source>
</evidence>
<evidence type="ECO:0000259" key="2">
    <source>
        <dbReference type="Pfam" id="PF24883"/>
    </source>
</evidence>
<gene>
    <name evidence="3" type="ORF">L207DRAFT_541238</name>
</gene>
<feature type="domain" description="Nephrocystin 3-like N-terminal" evidence="2">
    <location>
        <begin position="279"/>
        <end position="321"/>
    </location>
</feature>
<dbReference type="Pfam" id="PF24883">
    <property type="entry name" value="NPHP3_N"/>
    <property type="match status" value="1"/>
</dbReference>
<accession>A0A2J6S252</accession>
<protein>
    <recommendedName>
        <fullName evidence="2">Nephrocystin 3-like N-terminal domain-containing protein</fullName>
    </recommendedName>
</protein>
<dbReference type="Proteomes" id="UP000235786">
    <property type="component" value="Unassembled WGS sequence"/>
</dbReference>
<evidence type="ECO:0000313" key="3">
    <source>
        <dbReference type="EMBL" id="PMD44846.1"/>
    </source>
</evidence>
<dbReference type="PANTHER" id="PTHR10039:SF5">
    <property type="entry name" value="NACHT DOMAIN-CONTAINING PROTEIN"/>
    <property type="match status" value="1"/>
</dbReference>
<keyword evidence="4" id="KW-1185">Reference proteome</keyword>
<dbReference type="STRING" id="1149755.A0A2J6S252"/>
<reference evidence="3 4" key="1">
    <citation type="submission" date="2016-04" db="EMBL/GenBank/DDBJ databases">
        <title>A degradative enzymes factory behind the ericoid mycorrhizal symbiosis.</title>
        <authorList>
            <consortium name="DOE Joint Genome Institute"/>
            <person name="Martino E."/>
            <person name="Morin E."/>
            <person name="Grelet G."/>
            <person name="Kuo A."/>
            <person name="Kohler A."/>
            <person name="Daghino S."/>
            <person name="Barry K."/>
            <person name="Choi C."/>
            <person name="Cichocki N."/>
            <person name="Clum A."/>
            <person name="Copeland A."/>
            <person name="Hainaut M."/>
            <person name="Haridas S."/>
            <person name="Labutti K."/>
            <person name="Lindquist E."/>
            <person name="Lipzen A."/>
            <person name="Khouja H.-R."/>
            <person name="Murat C."/>
            <person name="Ohm R."/>
            <person name="Olson A."/>
            <person name="Spatafora J."/>
            <person name="Veneault-Fourrey C."/>
            <person name="Henrissat B."/>
            <person name="Grigoriev I."/>
            <person name="Martin F."/>
            <person name="Perotto S."/>
        </authorList>
    </citation>
    <scope>NUCLEOTIDE SEQUENCE [LARGE SCALE GENOMIC DNA]</scope>
    <source>
        <strain evidence="3 4">F</strain>
    </source>
</reference>
<sequence>MDPIAAVSLVATICQLIDFSSKVVSDTHEIYNSASNSLAVNNQLSEVASQIFDLSEKLSPENIGGELALTCYTRDEQALVDICKSCNDVAMELFQKLGKLRANENASKWSSFRKAIKHAWSEKELEDLAECSYFSEGLREIARIATTLEEHQTDASRELQDHTVAITQIMSKSEEHNEHMHKETRDSIIQAINEMGTLSGRRQSIHKFPGLIPALKVAERDITLSCENSVLKGLAFSTITDRYDEVEKAHLQTFEWIFERRPLKIGQQNNKRNETKKWSNFVDWLRSGQGIYWVNGKAASGKSTLMRYLYDHGQTHKELCAWSQDVPLEVSIWPTTRLTPRNPTTTPKIDPNYLLR</sequence>